<feature type="transmembrane region" description="Helical" evidence="8">
    <location>
        <begin position="122"/>
        <end position="140"/>
    </location>
</feature>
<dbReference type="GO" id="GO:0051119">
    <property type="term" value="F:sugar transmembrane transporter activity"/>
    <property type="evidence" value="ECO:0007669"/>
    <property type="project" value="InterPro"/>
</dbReference>
<dbReference type="InterPro" id="IPR050549">
    <property type="entry name" value="MFS_Trehalose_Transporter"/>
</dbReference>
<feature type="chain" id="PRO_5035808849" description="Major facilitator superfamily (MFS) profile domain-containing protein" evidence="9">
    <location>
        <begin position="18"/>
        <end position="491"/>
    </location>
</feature>
<feature type="transmembrane region" description="Helical" evidence="8">
    <location>
        <begin position="453"/>
        <end position="471"/>
    </location>
</feature>
<dbReference type="Pfam" id="PF00083">
    <property type="entry name" value="Sugar_tr"/>
    <property type="match status" value="1"/>
</dbReference>
<protein>
    <recommendedName>
        <fullName evidence="10">Major facilitator superfamily (MFS) profile domain-containing protein</fullName>
    </recommendedName>
</protein>
<feature type="transmembrane region" description="Helical" evidence="8">
    <location>
        <begin position="422"/>
        <end position="441"/>
    </location>
</feature>
<feature type="transmembrane region" description="Helical" evidence="8">
    <location>
        <begin position="208"/>
        <end position="230"/>
    </location>
</feature>
<dbReference type="InterPro" id="IPR005829">
    <property type="entry name" value="Sugar_transporter_CS"/>
</dbReference>
<sequence length="491" mass="52998">MCLICLCLPRLASCSLSAPSKTQYPIYMEEEQAVAKLPLIEAECSARLRISNIDYDQENGGVGSLNSAGASAPVETRSTPVLFICTFAAACAAFTGGCLASYTSPAESGIIADLGLTVTEYSVFGSIMTAGAMIGAIISGRMTDFIGRRRTLLVLDIFYIVGWLAIIFAEGAWLLDLGRLSLGIGFGLTCYVGPVYLAEIIPKDVRGLLMSISQSMTGYGASLTFVIGSFVTWRSLAIIGCIPSLLLLLALFFIPESPRWLDYIETKHLQQDSDANVLNLFRRKYLHIVIVGVGLMVVQASGGLYGFMFYMSEIFDSAGISSTLGFILVAVLQIPLIVLSATLIDKFGRRTLLMASATGQCLGCFLTGLSYFLQELDWWKEASPILALIGVLVYMGSYASGMGGIPWIVVSEIFPINVKGSAGTLCNLVSSFCSWVVSYTFNYLFSWSPAGTFFIYAGICGFGVVFIAKLVPETKGRTLEEIHASLTHIMQ</sequence>
<dbReference type="InterPro" id="IPR044775">
    <property type="entry name" value="MFS_ERD6/Tret1-like"/>
</dbReference>
<feature type="transmembrane region" description="Helical" evidence="8">
    <location>
        <begin position="385"/>
        <end position="410"/>
    </location>
</feature>
<keyword evidence="7 8" id="KW-0472">Membrane</keyword>
<dbReference type="PROSITE" id="PS00216">
    <property type="entry name" value="SUGAR_TRANSPORT_1"/>
    <property type="match status" value="1"/>
</dbReference>
<accession>A0A8T1PTP7</accession>
<feature type="transmembrane region" description="Helical" evidence="8">
    <location>
        <begin position="351"/>
        <end position="373"/>
    </location>
</feature>
<comment type="subcellular location">
    <subcellularLocation>
        <location evidence="1">Membrane</location>
        <topology evidence="1">Multi-pass membrane protein</topology>
    </subcellularLocation>
</comment>
<comment type="similarity">
    <text evidence="2">Belongs to the major facilitator superfamily. Sugar transporter (TC 2.A.1.1) family.</text>
</comment>
<feature type="transmembrane region" description="Helical" evidence="8">
    <location>
        <begin position="152"/>
        <end position="174"/>
    </location>
</feature>
<keyword evidence="3" id="KW-0813">Transport</keyword>
<feature type="transmembrane region" description="Helical" evidence="8">
    <location>
        <begin position="236"/>
        <end position="254"/>
    </location>
</feature>
<feature type="transmembrane region" description="Helical" evidence="8">
    <location>
        <begin position="180"/>
        <end position="201"/>
    </location>
</feature>
<keyword evidence="4" id="KW-0762">Sugar transport</keyword>
<feature type="transmembrane region" description="Helical" evidence="8">
    <location>
        <begin position="285"/>
        <end position="311"/>
    </location>
</feature>
<organism evidence="11 12">
    <name type="scientific">Carya illinoinensis</name>
    <name type="common">Pecan</name>
    <dbReference type="NCBI Taxonomy" id="32201"/>
    <lineage>
        <taxon>Eukaryota</taxon>
        <taxon>Viridiplantae</taxon>
        <taxon>Streptophyta</taxon>
        <taxon>Embryophyta</taxon>
        <taxon>Tracheophyta</taxon>
        <taxon>Spermatophyta</taxon>
        <taxon>Magnoliopsida</taxon>
        <taxon>eudicotyledons</taxon>
        <taxon>Gunneridae</taxon>
        <taxon>Pentapetalae</taxon>
        <taxon>rosids</taxon>
        <taxon>fabids</taxon>
        <taxon>Fagales</taxon>
        <taxon>Juglandaceae</taxon>
        <taxon>Carya</taxon>
    </lineage>
</organism>
<dbReference type="CDD" id="cd17358">
    <property type="entry name" value="MFS_GLUT6_8_Class3_like"/>
    <property type="match status" value="1"/>
</dbReference>
<feature type="signal peptide" evidence="9">
    <location>
        <begin position="1"/>
        <end position="17"/>
    </location>
</feature>
<dbReference type="Proteomes" id="UP000811609">
    <property type="component" value="Chromosome 7"/>
</dbReference>
<reference evidence="11" key="1">
    <citation type="submission" date="2020-12" db="EMBL/GenBank/DDBJ databases">
        <title>WGS assembly of Carya illinoinensis cv. Pawnee.</title>
        <authorList>
            <person name="Platts A."/>
            <person name="Shu S."/>
            <person name="Wright S."/>
            <person name="Barry K."/>
            <person name="Edger P."/>
            <person name="Pires J.C."/>
            <person name="Schmutz J."/>
        </authorList>
    </citation>
    <scope>NUCLEOTIDE SEQUENCE</scope>
    <source>
        <tissue evidence="11">Leaf</tissue>
    </source>
</reference>
<evidence type="ECO:0000256" key="5">
    <source>
        <dbReference type="ARBA" id="ARBA00022692"/>
    </source>
</evidence>
<evidence type="ECO:0000256" key="9">
    <source>
        <dbReference type="SAM" id="SignalP"/>
    </source>
</evidence>
<dbReference type="EMBL" id="CM031815">
    <property type="protein sequence ID" value="KAG6646515.1"/>
    <property type="molecule type" value="Genomic_DNA"/>
</dbReference>
<feature type="transmembrane region" description="Helical" evidence="8">
    <location>
        <begin position="81"/>
        <end position="102"/>
    </location>
</feature>
<keyword evidence="12" id="KW-1185">Reference proteome</keyword>
<evidence type="ECO:0000256" key="1">
    <source>
        <dbReference type="ARBA" id="ARBA00004141"/>
    </source>
</evidence>
<dbReference type="PANTHER" id="PTHR48021:SF15">
    <property type="entry name" value="SUGAR TRANSPORTER ERD6-LIKE 15 ISOFORM X1"/>
    <property type="match status" value="1"/>
</dbReference>
<evidence type="ECO:0000256" key="3">
    <source>
        <dbReference type="ARBA" id="ARBA00022448"/>
    </source>
</evidence>
<dbReference type="PANTHER" id="PTHR48021">
    <property type="match status" value="1"/>
</dbReference>
<feature type="domain" description="Major facilitator superfamily (MFS) profile" evidence="10">
    <location>
        <begin position="81"/>
        <end position="475"/>
    </location>
</feature>
<dbReference type="PROSITE" id="PS50850">
    <property type="entry name" value="MFS"/>
    <property type="match status" value="1"/>
</dbReference>
<dbReference type="InterPro" id="IPR020846">
    <property type="entry name" value="MFS_dom"/>
</dbReference>
<evidence type="ECO:0000313" key="12">
    <source>
        <dbReference type="Proteomes" id="UP000811609"/>
    </source>
</evidence>
<evidence type="ECO:0000256" key="7">
    <source>
        <dbReference type="ARBA" id="ARBA00023136"/>
    </source>
</evidence>
<evidence type="ECO:0000256" key="2">
    <source>
        <dbReference type="ARBA" id="ARBA00010992"/>
    </source>
</evidence>
<evidence type="ECO:0000256" key="6">
    <source>
        <dbReference type="ARBA" id="ARBA00022989"/>
    </source>
</evidence>
<evidence type="ECO:0000259" key="10">
    <source>
        <dbReference type="PROSITE" id="PS50850"/>
    </source>
</evidence>
<name>A0A8T1PTP7_CARIL</name>
<gene>
    <name evidence="11" type="ORF">CIPAW_07G013300</name>
</gene>
<dbReference type="AlphaFoldDB" id="A0A8T1PTP7"/>
<dbReference type="GO" id="GO:0016020">
    <property type="term" value="C:membrane"/>
    <property type="evidence" value="ECO:0007669"/>
    <property type="project" value="UniProtKB-SubCell"/>
</dbReference>
<keyword evidence="6 8" id="KW-1133">Transmembrane helix</keyword>
<evidence type="ECO:0000313" key="11">
    <source>
        <dbReference type="EMBL" id="KAG6646515.1"/>
    </source>
</evidence>
<evidence type="ECO:0000256" key="4">
    <source>
        <dbReference type="ARBA" id="ARBA00022597"/>
    </source>
</evidence>
<evidence type="ECO:0000256" key="8">
    <source>
        <dbReference type="SAM" id="Phobius"/>
    </source>
</evidence>
<keyword evidence="5 8" id="KW-0812">Transmembrane</keyword>
<proteinExistence type="inferred from homology"/>
<dbReference type="InterPro" id="IPR005828">
    <property type="entry name" value="MFS_sugar_transport-like"/>
</dbReference>
<feature type="transmembrane region" description="Helical" evidence="8">
    <location>
        <begin position="323"/>
        <end position="344"/>
    </location>
</feature>
<comment type="caution">
    <text evidence="11">The sequence shown here is derived from an EMBL/GenBank/DDBJ whole genome shotgun (WGS) entry which is preliminary data.</text>
</comment>
<keyword evidence="9" id="KW-0732">Signal</keyword>